<reference evidence="1" key="1">
    <citation type="submission" date="2023-08" db="EMBL/GenBank/DDBJ databases">
        <title>Chromosome-level Genome Assembly of mud carp (Cirrhinus molitorella).</title>
        <authorList>
            <person name="Liu H."/>
        </authorList>
    </citation>
    <scope>NUCLEOTIDE SEQUENCE</scope>
    <source>
        <strain evidence="1">Prfri</strain>
        <tissue evidence="1">Muscle</tissue>
    </source>
</reference>
<evidence type="ECO:0000313" key="2">
    <source>
        <dbReference type="Proteomes" id="UP001187343"/>
    </source>
</evidence>
<gene>
    <name evidence="1" type="ORF">Q8A67_019244</name>
</gene>
<protein>
    <submittedName>
        <fullName evidence="1">Uncharacterized protein</fullName>
    </submittedName>
</protein>
<accession>A0AA88PAD3</accession>
<dbReference type="Proteomes" id="UP001187343">
    <property type="component" value="Unassembled WGS sequence"/>
</dbReference>
<comment type="caution">
    <text evidence="1">The sequence shown here is derived from an EMBL/GenBank/DDBJ whole genome shotgun (WGS) entry which is preliminary data.</text>
</comment>
<evidence type="ECO:0000313" key="1">
    <source>
        <dbReference type="EMBL" id="KAK2878453.1"/>
    </source>
</evidence>
<proteinExistence type="predicted"/>
<dbReference type="AlphaFoldDB" id="A0AA88PAD3"/>
<dbReference type="EMBL" id="JAUYZG010000019">
    <property type="protein sequence ID" value="KAK2878453.1"/>
    <property type="molecule type" value="Genomic_DNA"/>
</dbReference>
<keyword evidence="2" id="KW-1185">Reference proteome</keyword>
<name>A0AA88PAD3_9TELE</name>
<sequence>MPSAPENTSCWKSFPSPVEGKSMTDLWSCKSADLSFLHGRPHRVTATVAASHYRDPRSTSRKRRPHVEIYHCESLLSCLAVCWKWQVKQLSLYCNAVPVSDVAPRKTYEL</sequence>
<organism evidence="1 2">
    <name type="scientific">Cirrhinus molitorella</name>
    <name type="common">mud carp</name>
    <dbReference type="NCBI Taxonomy" id="172907"/>
    <lineage>
        <taxon>Eukaryota</taxon>
        <taxon>Metazoa</taxon>
        <taxon>Chordata</taxon>
        <taxon>Craniata</taxon>
        <taxon>Vertebrata</taxon>
        <taxon>Euteleostomi</taxon>
        <taxon>Actinopterygii</taxon>
        <taxon>Neopterygii</taxon>
        <taxon>Teleostei</taxon>
        <taxon>Ostariophysi</taxon>
        <taxon>Cypriniformes</taxon>
        <taxon>Cyprinidae</taxon>
        <taxon>Labeoninae</taxon>
        <taxon>Labeonini</taxon>
        <taxon>Cirrhinus</taxon>
    </lineage>
</organism>